<evidence type="ECO:0000313" key="2">
    <source>
        <dbReference type="EMBL" id="EDW30420.1"/>
    </source>
</evidence>
<dbReference type="Proteomes" id="UP000008744">
    <property type="component" value="Unassembled WGS sequence"/>
</dbReference>
<sequence>MEIVARDPDSHSPAPPRPNPKQRGSSTGARSSSPFAPLQLPYPHHLMPAATPFLPPAELTITHQVLPPVLEAAPFATPTYRAIPGPKTTTHHVSIGYAFPKLLAHAHAHPHPQHAHLRGLPLTKLIHKHHHSLF</sequence>
<evidence type="ECO:0000256" key="1">
    <source>
        <dbReference type="SAM" id="MobiDB-lite"/>
    </source>
</evidence>
<feature type="compositionally biased region" description="Polar residues" evidence="1">
    <location>
        <begin position="22"/>
        <end position="34"/>
    </location>
</feature>
<dbReference type="EMBL" id="CH479203">
    <property type="protein sequence ID" value="EDW30420.1"/>
    <property type="molecule type" value="Genomic_DNA"/>
</dbReference>
<reference evidence="2 3" key="1">
    <citation type="journal article" date="2007" name="Nature">
        <title>Evolution of genes and genomes on the Drosophila phylogeny.</title>
        <authorList>
            <consortium name="Drosophila 12 Genomes Consortium"/>
            <person name="Clark A.G."/>
            <person name="Eisen M.B."/>
            <person name="Smith D.R."/>
            <person name="Bergman C.M."/>
            <person name="Oliver B."/>
            <person name="Markow T.A."/>
            <person name="Kaufman T.C."/>
            <person name="Kellis M."/>
            <person name="Gelbart W."/>
            <person name="Iyer V.N."/>
            <person name="Pollard D.A."/>
            <person name="Sackton T.B."/>
            <person name="Larracuente A.M."/>
            <person name="Singh N.D."/>
            <person name="Abad J.P."/>
            <person name="Abt D.N."/>
            <person name="Adryan B."/>
            <person name="Aguade M."/>
            <person name="Akashi H."/>
            <person name="Anderson W.W."/>
            <person name="Aquadro C.F."/>
            <person name="Ardell D.H."/>
            <person name="Arguello R."/>
            <person name="Artieri C.G."/>
            <person name="Barbash D.A."/>
            <person name="Barker D."/>
            <person name="Barsanti P."/>
            <person name="Batterham P."/>
            <person name="Batzoglou S."/>
            <person name="Begun D."/>
            <person name="Bhutkar A."/>
            <person name="Blanco E."/>
            <person name="Bosak S.A."/>
            <person name="Bradley R.K."/>
            <person name="Brand A.D."/>
            <person name="Brent M.R."/>
            <person name="Brooks A.N."/>
            <person name="Brown R.H."/>
            <person name="Butlin R.K."/>
            <person name="Caggese C."/>
            <person name="Calvi B.R."/>
            <person name="Bernardo de Carvalho A."/>
            <person name="Caspi A."/>
            <person name="Castrezana S."/>
            <person name="Celniker S.E."/>
            <person name="Chang J.L."/>
            <person name="Chapple C."/>
            <person name="Chatterji S."/>
            <person name="Chinwalla A."/>
            <person name="Civetta A."/>
            <person name="Clifton S.W."/>
            <person name="Comeron J.M."/>
            <person name="Costello J.C."/>
            <person name="Coyne J.A."/>
            <person name="Daub J."/>
            <person name="David R.G."/>
            <person name="Delcher A.L."/>
            <person name="Delehaunty K."/>
            <person name="Do C.B."/>
            <person name="Ebling H."/>
            <person name="Edwards K."/>
            <person name="Eickbush T."/>
            <person name="Evans J.D."/>
            <person name="Filipski A."/>
            <person name="Findeiss S."/>
            <person name="Freyhult E."/>
            <person name="Fulton L."/>
            <person name="Fulton R."/>
            <person name="Garcia A.C."/>
            <person name="Gardiner A."/>
            <person name="Garfield D.A."/>
            <person name="Garvin B.E."/>
            <person name="Gibson G."/>
            <person name="Gilbert D."/>
            <person name="Gnerre S."/>
            <person name="Godfrey J."/>
            <person name="Good R."/>
            <person name="Gotea V."/>
            <person name="Gravely B."/>
            <person name="Greenberg A.J."/>
            <person name="Griffiths-Jones S."/>
            <person name="Gross S."/>
            <person name="Guigo R."/>
            <person name="Gustafson E.A."/>
            <person name="Haerty W."/>
            <person name="Hahn M.W."/>
            <person name="Halligan D.L."/>
            <person name="Halpern A.L."/>
            <person name="Halter G.M."/>
            <person name="Han M.V."/>
            <person name="Heger A."/>
            <person name="Hillier L."/>
            <person name="Hinrichs A.S."/>
            <person name="Holmes I."/>
            <person name="Hoskins R.A."/>
            <person name="Hubisz M.J."/>
            <person name="Hultmark D."/>
            <person name="Huntley M.A."/>
            <person name="Jaffe D.B."/>
            <person name="Jagadeeshan S."/>
            <person name="Jeck W.R."/>
            <person name="Johnson J."/>
            <person name="Jones C.D."/>
            <person name="Jordan W.C."/>
            <person name="Karpen G.H."/>
            <person name="Kataoka E."/>
            <person name="Keightley P.D."/>
            <person name="Kheradpour P."/>
            <person name="Kirkness E.F."/>
            <person name="Koerich L.B."/>
            <person name="Kristiansen K."/>
            <person name="Kudrna D."/>
            <person name="Kulathinal R.J."/>
            <person name="Kumar S."/>
            <person name="Kwok R."/>
            <person name="Lander E."/>
            <person name="Langley C.H."/>
            <person name="Lapoint R."/>
            <person name="Lazzaro B.P."/>
            <person name="Lee S.J."/>
            <person name="Levesque L."/>
            <person name="Li R."/>
            <person name="Lin C.F."/>
            <person name="Lin M.F."/>
            <person name="Lindblad-Toh K."/>
            <person name="Llopart A."/>
            <person name="Long M."/>
            <person name="Low L."/>
            <person name="Lozovsky E."/>
            <person name="Lu J."/>
            <person name="Luo M."/>
            <person name="Machado C.A."/>
            <person name="Makalowski W."/>
            <person name="Marzo M."/>
            <person name="Matsuda M."/>
            <person name="Matzkin L."/>
            <person name="McAllister B."/>
            <person name="McBride C.S."/>
            <person name="McKernan B."/>
            <person name="McKernan K."/>
            <person name="Mendez-Lago M."/>
            <person name="Minx P."/>
            <person name="Mollenhauer M.U."/>
            <person name="Montooth K."/>
            <person name="Mount S.M."/>
            <person name="Mu X."/>
            <person name="Myers E."/>
            <person name="Negre B."/>
            <person name="Newfeld S."/>
            <person name="Nielsen R."/>
            <person name="Noor M.A."/>
            <person name="O'Grady P."/>
            <person name="Pachter L."/>
            <person name="Papaceit M."/>
            <person name="Parisi M.J."/>
            <person name="Parisi M."/>
            <person name="Parts L."/>
            <person name="Pedersen J.S."/>
            <person name="Pesole G."/>
            <person name="Phillippy A.M."/>
            <person name="Ponting C.P."/>
            <person name="Pop M."/>
            <person name="Porcelli D."/>
            <person name="Powell J.R."/>
            <person name="Prohaska S."/>
            <person name="Pruitt K."/>
            <person name="Puig M."/>
            <person name="Quesneville H."/>
            <person name="Ram K.R."/>
            <person name="Rand D."/>
            <person name="Rasmussen M.D."/>
            <person name="Reed L.K."/>
            <person name="Reenan R."/>
            <person name="Reily A."/>
            <person name="Remington K.A."/>
            <person name="Rieger T.T."/>
            <person name="Ritchie M.G."/>
            <person name="Robin C."/>
            <person name="Rogers Y.H."/>
            <person name="Rohde C."/>
            <person name="Rozas J."/>
            <person name="Rubenfield M.J."/>
            <person name="Ruiz A."/>
            <person name="Russo S."/>
            <person name="Salzberg S.L."/>
            <person name="Sanchez-Gracia A."/>
            <person name="Saranga D.J."/>
            <person name="Sato H."/>
            <person name="Schaeffer S.W."/>
            <person name="Schatz M.C."/>
            <person name="Schlenke T."/>
            <person name="Schwartz R."/>
            <person name="Segarra C."/>
            <person name="Singh R.S."/>
            <person name="Sirot L."/>
            <person name="Sirota M."/>
            <person name="Sisneros N.B."/>
            <person name="Smith C.D."/>
            <person name="Smith T.F."/>
            <person name="Spieth J."/>
            <person name="Stage D.E."/>
            <person name="Stark A."/>
            <person name="Stephan W."/>
            <person name="Strausberg R.L."/>
            <person name="Strempel S."/>
            <person name="Sturgill D."/>
            <person name="Sutton G."/>
            <person name="Sutton G.G."/>
            <person name="Tao W."/>
            <person name="Teichmann S."/>
            <person name="Tobari Y.N."/>
            <person name="Tomimura Y."/>
            <person name="Tsolas J.M."/>
            <person name="Valente V.L."/>
            <person name="Venter E."/>
            <person name="Venter J.C."/>
            <person name="Vicario S."/>
            <person name="Vieira F.G."/>
            <person name="Vilella A.J."/>
            <person name="Villasante A."/>
            <person name="Walenz B."/>
            <person name="Wang J."/>
            <person name="Wasserman M."/>
            <person name="Watts T."/>
            <person name="Wilson D."/>
            <person name="Wilson R.K."/>
            <person name="Wing R.A."/>
            <person name="Wolfner M.F."/>
            <person name="Wong A."/>
            <person name="Wong G.K."/>
            <person name="Wu C.I."/>
            <person name="Wu G."/>
            <person name="Yamamoto D."/>
            <person name="Yang H.P."/>
            <person name="Yang S.P."/>
            <person name="Yorke J.A."/>
            <person name="Yoshida K."/>
            <person name="Zdobnov E."/>
            <person name="Zhang P."/>
            <person name="Zhang Y."/>
            <person name="Zimin A.V."/>
            <person name="Baldwin J."/>
            <person name="Abdouelleil A."/>
            <person name="Abdulkadir J."/>
            <person name="Abebe A."/>
            <person name="Abera B."/>
            <person name="Abreu J."/>
            <person name="Acer S.C."/>
            <person name="Aftuck L."/>
            <person name="Alexander A."/>
            <person name="An P."/>
            <person name="Anderson E."/>
            <person name="Anderson S."/>
            <person name="Arachi H."/>
            <person name="Azer M."/>
            <person name="Bachantsang P."/>
            <person name="Barry A."/>
            <person name="Bayul T."/>
            <person name="Berlin A."/>
            <person name="Bessette D."/>
            <person name="Bloom T."/>
            <person name="Blye J."/>
            <person name="Boguslavskiy L."/>
            <person name="Bonnet C."/>
            <person name="Boukhgalter B."/>
            <person name="Bourzgui I."/>
            <person name="Brown A."/>
            <person name="Cahill P."/>
            <person name="Channer S."/>
            <person name="Cheshatsang Y."/>
            <person name="Chuda L."/>
            <person name="Citroen M."/>
            <person name="Collymore A."/>
            <person name="Cooke P."/>
            <person name="Costello M."/>
            <person name="D'Aco K."/>
            <person name="Daza R."/>
            <person name="De Haan G."/>
            <person name="DeGray S."/>
            <person name="DeMaso C."/>
            <person name="Dhargay N."/>
            <person name="Dooley K."/>
            <person name="Dooley E."/>
            <person name="Doricent M."/>
            <person name="Dorje P."/>
            <person name="Dorjee K."/>
            <person name="Dupes A."/>
            <person name="Elong R."/>
            <person name="Falk J."/>
            <person name="Farina A."/>
            <person name="Faro S."/>
            <person name="Ferguson D."/>
            <person name="Fisher S."/>
            <person name="Foley C.D."/>
            <person name="Franke A."/>
            <person name="Friedrich D."/>
            <person name="Gadbois L."/>
            <person name="Gearin G."/>
            <person name="Gearin C.R."/>
            <person name="Giannoukos G."/>
            <person name="Goode T."/>
            <person name="Graham J."/>
            <person name="Grandbois E."/>
            <person name="Grewal S."/>
            <person name="Gyaltsen K."/>
            <person name="Hafez N."/>
            <person name="Hagos B."/>
            <person name="Hall J."/>
            <person name="Henson C."/>
            <person name="Hollinger A."/>
            <person name="Honan T."/>
            <person name="Huard M.D."/>
            <person name="Hughes L."/>
            <person name="Hurhula B."/>
            <person name="Husby M.E."/>
            <person name="Kamat A."/>
            <person name="Kanga B."/>
            <person name="Kashin S."/>
            <person name="Khazanovich D."/>
            <person name="Kisner P."/>
            <person name="Lance K."/>
            <person name="Lara M."/>
            <person name="Lee W."/>
            <person name="Lennon N."/>
            <person name="Letendre F."/>
            <person name="LeVine R."/>
            <person name="Lipovsky A."/>
            <person name="Liu X."/>
            <person name="Liu J."/>
            <person name="Liu S."/>
            <person name="Lokyitsang T."/>
            <person name="Lokyitsang Y."/>
            <person name="Lubonja R."/>
            <person name="Lui A."/>
            <person name="MacDonald P."/>
            <person name="Magnisalis V."/>
            <person name="Maru K."/>
            <person name="Matthews C."/>
            <person name="McCusker W."/>
            <person name="McDonough S."/>
            <person name="Mehta T."/>
            <person name="Meldrim J."/>
            <person name="Meneus L."/>
            <person name="Mihai O."/>
            <person name="Mihalev A."/>
            <person name="Mihova T."/>
            <person name="Mittelman R."/>
            <person name="Mlenga V."/>
            <person name="Montmayeur A."/>
            <person name="Mulrain L."/>
            <person name="Navidi A."/>
            <person name="Naylor J."/>
            <person name="Negash T."/>
            <person name="Nguyen T."/>
            <person name="Nguyen N."/>
            <person name="Nicol R."/>
            <person name="Norbu C."/>
            <person name="Norbu N."/>
            <person name="Novod N."/>
            <person name="O'Neill B."/>
            <person name="Osman S."/>
            <person name="Markiewicz E."/>
            <person name="Oyono O.L."/>
            <person name="Patti C."/>
            <person name="Phunkhang P."/>
            <person name="Pierre F."/>
            <person name="Priest M."/>
            <person name="Raghuraman S."/>
            <person name="Rege F."/>
            <person name="Reyes R."/>
            <person name="Rise C."/>
            <person name="Rogov P."/>
            <person name="Ross K."/>
            <person name="Ryan E."/>
            <person name="Settipalli S."/>
            <person name="Shea T."/>
            <person name="Sherpa N."/>
            <person name="Shi L."/>
            <person name="Shih D."/>
            <person name="Sparrow T."/>
            <person name="Spaulding J."/>
            <person name="Stalker J."/>
            <person name="Stange-Thomann N."/>
            <person name="Stavropoulos S."/>
            <person name="Stone C."/>
            <person name="Strader C."/>
            <person name="Tesfaye S."/>
            <person name="Thomson T."/>
            <person name="Thoulutsang Y."/>
            <person name="Thoulutsang D."/>
            <person name="Topham K."/>
            <person name="Topping I."/>
            <person name="Tsamla T."/>
            <person name="Vassiliev H."/>
            <person name="Vo A."/>
            <person name="Wangchuk T."/>
            <person name="Wangdi T."/>
            <person name="Weiand M."/>
            <person name="Wilkinson J."/>
            <person name="Wilson A."/>
            <person name="Yadav S."/>
            <person name="Young G."/>
            <person name="Yu Q."/>
            <person name="Zembek L."/>
            <person name="Zhong D."/>
            <person name="Zimmer A."/>
            <person name="Zwirko Z."/>
            <person name="Jaffe D.B."/>
            <person name="Alvarez P."/>
            <person name="Brockman W."/>
            <person name="Butler J."/>
            <person name="Chin C."/>
            <person name="Gnerre S."/>
            <person name="Grabherr M."/>
            <person name="Kleber M."/>
            <person name="Mauceli E."/>
            <person name="MacCallum I."/>
        </authorList>
    </citation>
    <scope>NUCLEOTIDE SEQUENCE [LARGE SCALE GENOMIC DNA]</scope>
    <source>
        <strain evidence="3">MSH-3 / Tucson 14011-0111.49</strain>
    </source>
</reference>
<evidence type="ECO:0000313" key="3">
    <source>
        <dbReference type="Proteomes" id="UP000008744"/>
    </source>
</evidence>
<protein>
    <submittedName>
        <fullName evidence="2">GL18019</fullName>
    </submittedName>
</protein>
<feature type="compositionally biased region" description="Basic and acidic residues" evidence="1">
    <location>
        <begin position="1"/>
        <end position="10"/>
    </location>
</feature>
<proteinExistence type="predicted"/>
<name>B4H268_DROPE</name>
<organism evidence="3">
    <name type="scientific">Drosophila persimilis</name>
    <name type="common">Fruit fly</name>
    <dbReference type="NCBI Taxonomy" id="7234"/>
    <lineage>
        <taxon>Eukaryota</taxon>
        <taxon>Metazoa</taxon>
        <taxon>Ecdysozoa</taxon>
        <taxon>Arthropoda</taxon>
        <taxon>Hexapoda</taxon>
        <taxon>Insecta</taxon>
        <taxon>Pterygota</taxon>
        <taxon>Neoptera</taxon>
        <taxon>Endopterygota</taxon>
        <taxon>Diptera</taxon>
        <taxon>Brachycera</taxon>
        <taxon>Muscomorpha</taxon>
        <taxon>Ephydroidea</taxon>
        <taxon>Drosophilidae</taxon>
        <taxon>Drosophila</taxon>
        <taxon>Sophophora</taxon>
    </lineage>
</organism>
<dbReference type="OrthoDB" id="8069411at2759"/>
<dbReference type="HOGENOM" id="CLU_156793_0_0_1"/>
<dbReference type="STRING" id="7234.B4H268"/>
<gene>
    <name evidence="2" type="primary">Dper\GL18019</name>
    <name evidence="2" type="ORF">Dper_GL18019</name>
</gene>
<feature type="region of interest" description="Disordered" evidence="1">
    <location>
        <begin position="1"/>
        <end position="41"/>
    </location>
</feature>
<dbReference type="AlphaFoldDB" id="B4H268"/>
<dbReference type="PhylomeDB" id="B4H268"/>
<keyword evidence="3" id="KW-1185">Reference proteome</keyword>
<accession>B4H268</accession>